<dbReference type="Gene3D" id="3.30.450.40">
    <property type="match status" value="1"/>
</dbReference>
<dbReference type="PATRIC" id="fig|33050.5.peg.1155"/>
<dbReference type="GO" id="GO:0005524">
    <property type="term" value="F:ATP binding"/>
    <property type="evidence" value="ECO:0007669"/>
    <property type="project" value="UniProtKB-KW"/>
</dbReference>
<keyword evidence="4" id="KW-0808">Transferase</keyword>
<sequence>MEIDPASSVEAIRAIDVVPAILDTVCRVTGMGFAAIARVTEARWVACSVKDDIAFGLEPGGELKLETTICHEIRDSRQAVVIPDVARDAVYRNHHTPAHYGFRSYISFPIVLRDGRFFGTLCAIDPEPRDLDRPEVGNIFRMFADLIGFHLGMGQELSETQADLGRERQTGIQREQFIAVLGHDLRNPLAALEAGLSLMKRAPDQKRAEFIMSAMQTTIDRMNAMVGNILDFARGRLVGDLPLRFKAESAEAIVTQIVNELAIAHPDREIVLHCDSATPLMCDAQRIGQLVSNLVGNALTHGEQGTPVVVACRESDDEFTLSVTNNGPEIPMQVRETLFQPFEQGAESHASGSLGLGLYIASTIAKAHGGSLTVQSSPTETRFAFRMSLAAT</sequence>
<dbReference type="CDD" id="cd00082">
    <property type="entry name" value="HisKA"/>
    <property type="match status" value="1"/>
</dbReference>
<comment type="catalytic activity">
    <reaction evidence="1">
        <text>ATP + protein L-histidine = ADP + protein N-phospho-L-histidine.</text>
        <dbReference type="EC" id="2.7.13.3"/>
    </reaction>
</comment>
<dbReference type="InterPro" id="IPR036097">
    <property type="entry name" value="HisK_dim/P_sf"/>
</dbReference>
<protein>
    <recommendedName>
        <fullName evidence="2">histidine kinase</fullName>
        <ecNumber evidence="2">2.7.13.3</ecNumber>
    </recommendedName>
</protein>
<dbReference type="SMART" id="SM00387">
    <property type="entry name" value="HATPase_c"/>
    <property type="match status" value="1"/>
</dbReference>
<dbReference type="GO" id="GO:0000155">
    <property type="term" value="F:phosphorelay sensor kinase activity"/>
    <property type="evidence" value="ECO:0007669"/>
    <property type="project" value="InterPro"/>
</dbReference>
<dbReference type="AlphaFoldDB" id="A0A0N9UKH1"/>
<dbReference type="InterPro" id="IPR036890">
    <property type="entry name" value="HATPase_C_sf"/>
</dbReference>
<keyword evidence="3" id="KW-0597">Phosphoprotein</keyword>
<dbReference type="PANTHER" id="PTHR42878">
    <property type="entry name" value="TWO-COMPONENT HISTIDINE KINASE"/>
    <property type="match status" value="1"/>
</dbReference>
<evidence type="ECO:0000256" key="7">
    <source>
        <dbReference type="ARBA" id="ARBA00022840"/>
    </source>
</evidence>
<name>A0A0N9UKH1_SPHMC</name>
<dbReference type="Gene3D" id="3.30.565.10">
    <property type="entry name" value="Histidine kinase-like ATPase, C-terminal domain"/>
    <property type="match status" value="1"/>
</dbReference>
<dbReference type="SUPFAM" id="SSF55874">
    <property type="entry name" value="ATPase domain of HSP90 chaperone/DNA topoisomerase II/histidine kinase"/>
    <property type="match status" value="1"/>
</dbReference>
<feature type="domain" description="Histidine kinase" evidence="9">
    <location>
        <begin position="180"/>
        <end position="391"/>
    </location>
</feature>
<evidence type="ECO:0000256" key="3">
    <source>
        <dbReference type="ARBA" id="ARBA00022553"/>
    </source>
</evidence>
<dbReference type="PROSITE" id="PS50109">
    <property type="entry name" value="HIS_KIN"/>
    <property type="match status" value="1"/>
</dbReference>
<dbReference type="GO" id="GO:0030295">
    <property type="term" value="F:protein kinase activator activity"/>
    <property type="evidence" value="ECO:0007669"/>
    <property type="project" value="TreeGrafter"/>
</dbReference>
<keyword evidence="7" id="KW-0067">ATP-binding</keyword>
<keyword evidence="6 10" id="KW-0418">Kinase</keyword>
<dbReference type="Gene3D" id="1.10.287.130">
    <property type="match status" value="1"/>
</dbReference>
<dbReference type="InterPro" id="IPR029016">
    <property type="entry name" value="GAF-like_dom_sf"/>
</dbReference>
<evidence type="ECO:0000256" key="6">
    <source>
        <dbReference type="ARBA" id="ARBA00022777"/>
    </source>
</evidence>
<dbReference type="Proteomes" id="UP000058074">
    <property type="component" value="Chromosome"/>
</dbReference>
<dbReference type="CDD" id="cd00075">
    <property type="entry name" value="HATPase"/>
    <property type="match status" value="1"/>
</dbReference>
<dbReference type="Pfam" id="PF01590">
    <property type="entry name" value="GAF"/>
    <property type="match status" value="1"/>
</dbReference>
<dbReference type="SMART" id="SM00065">
    <property type="entry name" value="GAF"/>
    <property type="match status" value="1"/>
</dbReference>
<evidence type="ECO:0000313" key="10">
    <source>
        <dbReference type="EMBL" id="ALH79847.1"/>
    </source>
</evidence>
<organism evidence="10 11">
    <name type="scientific">Sphingopyxis macrogoltabida</name>
    <name type="common">Sphingomonas macrogoltabidus</name>
    <dbReference type="NCBI Taxonomy" id="33050"/>
    <lineage>
        <taxon>Bacteria</taxon>
        <taxon>Pseudomonadati</taxon>
        <taxon>Pseudomonadota</taxon>
        <taxon>Alphaproteobacteria</taxon>
        <taxon>Sphingomonadales</taxon>
        <taxon>Sphingomonadaceae</taxon>
        <taxon>Sphingopyxis</taxon>
    </lineage>
</organism>
<dbReference type="InterPro" id="IPR003661">
    <property type="entry name" value="HisK_dim/P_dom"/>
</dbReference>
<evidence type="ECO:0000259" key="9">
    <source>
        <dbReference type="PROSITE" id="PS50109"/>
    </source>
</evidence>
<dbReference type="EC" id="2.7.13.3" evidence="2"/>
<dbReference type="InterPro" id="IPR005467">
    <property type="entry name" value="His_kinase_dom"/>
</dbReference>
<dbReference type="EMBL" id="CP012700">
    <property type="protein sequence ID" value="ALH79847.1"/>
    <property type="molecule type" value="Genomic_DNA"/>
</dbReference>
<evidence type="ECO:0000256" key="4">
    <source>
        <dbReference type="ARBA" id="ARBA00022679"/>
    </source>
</evidence>
<dbReference type="PANTHER" id="PTHR42878:SF7">
    <property type="entry name" value="SENSOR HISTIDINE KINASE GLRK"/>
    <property type="match status" value="1"/>
</dbReference>
<evidence type="ECO:0000256" key="5">
    <source>
        <dbReference type="ARBA" id="ARBA00022741"/>
    </source>
</evidence>
<dbReference type="KEGG" id="smag:AN936_05550"/>
<keyword evidence="8" id="KW-0902">Two-component regulatory system</keyword>
<dbReference type="GO" id="GO:0007234">
    <property type="term" value="P:osmosensory signaling via phosphorelay pathway"/>
    <property type="evidence" value="ECO:0007669"/>
    <property type="project" value="TreeGrafter"/>
</dbReference>
<dbReference type="InterPro" id="IPR003018">
    <property type="entry name" value="GAF"/>
</dbReference>
<dbReference type="InterPro" id="IPR003594">
    <property type="entry name" value="HATPase_dom"/>
</dbReference>
<dbReference type="RefSeq" id="WP_054587250.1">
    <property type="nucleotide sequence ID" value="NZ_CP012700.1"/>
</dbReference>
<gene>
    <name evidence="10" type="ORF">AN936_05550</name>
</gene>
<proteinExistence type="predicted"/>
<dbReference type="SUPFAM" id="SSF47384">
    <property type="entry name" value="Homodimeric domain of signal transducing histidine kinase"/>
    <property type="match status" value="1"/>
</dbReference>
<dbReference type="PRINTS" id="PR00344">
    <property type="entry name" value="BCTRLSENSOR"/>
</dbReference>
<dbReference type="OrthoDB" id="9795133at2"/>
<dbReference type="Pfam" id="PF00512">
    <property type="entry name" value="HisKA"/>
    <property type="match status" value="1"/>
</dbReference>
<accession>A0A0N9UKH1</accession>
<evidence type="ECO:0000256" key="2">
    <source>
        <dbReference type="ARBA" id="ARBA00012438"/>
    </source>
</evidence>
<dbReference type="SMART" id="SM00388">
    <property type="entry name" value="HisKA"/>
    <property type="match status" value="1"/>
</dbReference>
<evidence type="ECO:0000256" key="1">
    <source>
        <dbReference type="ARBA" id="ARBA00000085"/>
    </source>
</evidence>
<keyword evidence="5" id="KW-0547">Nucleotide-binding</keyword>
<reference evidence="10 11" key="1">
    <citation type="journal article" date="2015" name="Genome Announc.">
        <title>Complete Genome Sequence of Polypropylene Glycol- and Polyethylene Glycol-Degrading Sphingopyxis macrogoltabida Strain EY-1.</title>
        <authorList>
            <person name="Ohtsubo Y."/>
            <person name="Nagata Y."/>
            <person name="Numata M."/>
            <person name="Tsuchikane K."/>
            <person name="Hosoyama A."/>
            <person name="Yamazoe A."/>
            <person name="Tsuda M."/>
            <person name="Fujita N."/>
            <person name="Kawai F."/>
        </authorList>
    </citation>
    <scope>NUCLEOTIDE SEQUENCE [LARGE SCALE GENOMIC DNA]</scope>
    <source>
        <strain evidence="10 11">EY-1</strain>
    </source>
</reference>
<evidence type="ECO:0000256" key="8">
    <source>
        <dbReference type="ARBA" id="ARBA00023012"/>
    </source>
</evidence>
<dbReference type="Pfam" id="PF02518">
    <property type="entry name" value="HATPase_c"/>
    <property type="match status" value="1"/>
</dbReference>
<dbReference type="SUPFAM" id="SSF55781">
    <property type="entry name" value="GAF domain-like"/>
    <property type="match status" value="1"/>
</dbReference>
<dbReference type="GO" id="GO:0000156">
    <property type="term" value="F:phosphorelay response regulator activity"/>
    <property type="evidence" value="ECO:0007669"/>
    <property type="project" value="TreeGrafter"/>
</dbReference>
<evidence type="ECO:0000313" key="11">
    <source>
        <dbReference type="Proteomes" id="UP000058074"/>
    </source>
</evidence>
<dbReference type="InterPro" id="IPR050351">
    <property type="entry name" value="BphY/WalK/GraS-like"/>
</dbReference>
<dbReference type="InterPro" id="IPR004358">
    <property type="entry name" value="Sig_transdc_His_kin-like_C"/>
</dbReference>